<evidence type="ECO:0000256" key="3">
    <source>
        <dbReference type="ARBA" id="ARBA00023315"/>
    </source>
</evidence>
<dbReference type="InterPro" id="IPR016035">
    <property type="entry name" value="Acyl_Trfase/lysoPLipase"/>
</dbReference>
<comment type="caution">
    <text evidence="6">The sequence shown here is derived from an EMBL/GenBank/DDBJ whole genome shotgun (WGS) entry which is preliminary data.</text>
</comment>
<reference evidence="6 7" key="1">
    <citation type="submission" date="2014-02" db="EMBL/GenBank/DDBJ databases">
        <title>Genome sequence of Brachybacterium phenoliresistens strain W13A50.</title>
        <authorList>
            <person name="Wang X."/>
        </authorList>
    </citation>
    <scope>NUCLEOTIDE SEQUENCE [LARGE SCALE GENOMIC DNA]</scope>
    <source>
        <strain evidence="6 7">W13A50</strain>
    </source>
</reference>
<dbReference type="PATRIC" id="fig|396014.3.peg.270"/>
<dbReference type="Proteomes" id="UP000023067">
    <property type="component" value="Unassembled WGS sequence"/>
</dbReference>
<dbReference type="PANTHER" id="PTHR42681:SF1">
    <property type="entry name" value="MALONYL-COA-ACYL CARRIER PROTEIN TRANSACYLASE, MITOCHONDRIAL"/>
    <property type="match status" value="1"/>
</dbReference>
<organism evidence="6 7">
    <name type="scientific">Brachybacterium phenoliresistens</name>
    <dbReference type="NCBI Taxonomy" id="396014"/>
    <lineage>
        <taxon>Bacteria</taxon>
        <taxon>Bacillati</taxon>
        <taxon>Actinomycetota</taxon>
        <taxon>Actinomycetes</taxon>
        <taxon>Micrococcales</taxon>
        <taxon>Dermabacteraceae</taxon>
        <taxon>Brachybacterium</taxon>
    </lineage>
</organism>
<dbReference type="SUPFAM" id="SSF55048">
    <property type="entry name" value="Probable ACP-binding domain of malonyl-CoA ACP transacylase"/>
    <property type="match status" value="1"/>
</dbReference>
<feature type="domain" description="Malonyl-CoA:ACP transacylase (MAT)" evidence="5">
    <location>
        <begin position="5"/>
        <end position="313"/>
    </location>
</feature>
<sequence length="326" mass="32870">MLAIVCPGQGAQKPGFLAPWLELPGVRESLAAYSEAAGIDLIAHGTQSDADTIRDTAVAQPLLVAAGVIAADALGTQYRAGSFASSSAPALLAGHSVGEVTASALAGVLSPEDALRLVAVRSRAMAEAAAAEPTSMAAVVGGVREEVLAAIEAQGLAPANLNSSGQVVAAGAAAAISALAENAPARARVIPLQVAGAFHTRYMEPARSTLAEFAPSLSPADAREDRPLVSNAGGEVLTDGSRYLDLIVQQVAAPVDWEACMRVFAERGVTAILEVNPAGTLTGLAKRELKGTALANLSTPDDLEAARALVAEHAAAEASSASDEEA</sequence>
<dbReference type="RefSeq" id="WP_038370135.1">
    <property type="nucleotide sequence ID" value="NZ_BAAAOW010000001.1"/>
</dbReference>
<dbReference type="STRING" id="396014.BF93_06370"/>
<dbReference type="GO" id="GO:0006633">
    <property type="term" value="P:fatty acid biosynthetic process"/>
    <property type="evidence" value="ECO:0007669"/>
    <property type="project" value="TreeGrafter"/>
</dbReference>
<evidence type="ECO:0000256" key="4">
    <source>
        <dbReference type="ARBA" id="ARBA00048462"/>
    </source>
</evidence>
<dbReference type="InterPro" id="IPR014043">
    <property type="entry name" value="Acyl_transferase_dom"/>
</dbReference>
<protein>
    <recommendedName>
        <fullName evidence="1">[acyl-carrier-protein] S-malonyltransferase</fullName>
        <ecNumber evidence="1">2.3.1.39</ecNumber>
    </recommendedName>
</protein>
<evidence type="ECO:0000313" key="7">
    <source>
        <dbReference type="Proteomes" id="UP000023067"/>
    </source>
</evidence>
<dbReference type="InterPro" id="IPR001227">
    <property type="entry name" value="Ac_transferase_dom_sf"/>
</dbReference>
<dbReference type="SUPFAM" id="SSF52151">
    <property type="entry name" value="FabD/lysophospholipase-like"/>
    <property type="match status" value="1"/>
</dbReference>
<accession>Z9JXC8</accession>
<dbReference type="InterPro" id="IPR016036">
    <property type="entry name" value="Malonyl_transacylase_ACP-bd"/>
</dbReference>
<keyword evidence="2 6" id="KW-0808">Transferase</keyword>
<dbReference type="PANTHER" id="PTHR42681">
    <property type="entry name" value="MALONYL-COA-ACYL CARRIER PROTEIN TRANSACYLASE, MITOCHONDRIAL"/>
    <property type="match status" value="1"/>
</dbReference>
<evidence type="ECO:0000313" key="6">
    <source>
        <dbReference type="EMBL" id="EWS82653.1"/>
    </source>
</evidence>
<dbReference type="Pfam" id="PF00698">
    <property type="entry name" value="Acyl_transf_1"/>
    <property type="match status" value="1"/>
</dbReference>
<name>Z9JXC8_9MICO</name>
<evidence type="ECO:0000259" key="5">
    <source>
        <dbReference type="SMART" id="SM00827"/>
    </source>
</evidence>
<dbReference type="GO" id="GO:0004314">
    <property type="term" value="F:[acyl-carrier-protein] S-malonyltransferase activity"/>
    <property type="evidence" value="ECO:0007669"/>
    <property type="project" value="UniProtKB-EC"/>
</dbReference>
<dbReference type="GO" id="GO:0005829">
    <property type="term" value="C:cytosol"/>
    <property type="evidence" value="ECO:0007669"/>
    <property type="project" value="TreeGrafter"/>
</dbReference>
<gene>
    <name evidence="6" type="ORF">BF93_06370</name>
</gene>
<keyword evidence="3" id="KW-0012">Acyltransferase</keyword>
<dbReference type="SMART" id="SM00827">
    <property type="entry name" value="PKS_AT"/>
    <property type="match status" value="1"/>
</dbReference>
<dbReference type="EMBL" id="JDYK01000002">
    <property type="protein sequence ID" value="EWS82653.1"/>
    <property type="molecule type" value="Genomic_DNA"/>
</dbReference>
<dbReference type="HOGENOM" id="CLU_030558_1_2_11"/>
<dbReference type="InterPro" id="IPR050858">
    <property type="entry name" value="Mal-CoA-ACP_Trans/PKS_FabD"/>
</dbReference>
<dbReference type="AlphaFoldDB" id="Z9JXC8"/>
<dbReference type="Gene3D" id="3.30.70.250">
    <property type="entry name" value="Malonyl-CoA ACP transacylase, ACP-binding"/>
    <property type="match status" value="1"/>
</dbReference>
<keyword evidence="7" id="KW-1185">Reference proteome</keyword>
<evidence type="ECO:0000256" key="2">
    <source>
        <dbReference type="ARBA" id="ARBA00022679"/>
    </source>
</evidence>
<proteinExistence type="predicted"/>
<dbReference type="Gene3D" id="3.40.366.10">
    <property type="entry name" value="Malonyl-Coenzyme A Acyl Carrier Protein, domain 2"/>
    <property type="match status" value="1"/>
</dbReference>
<evidence type="ECO:0000256" key="1">
    <source>
        <dbReference type="ARBA" id="ARBA00013258"/>
    </source>
</evidence>
<dbReference type="EC" id="2.3.1.39" evidence="1"/>
<dbReference type="OrthoDB" id="3248271at2"/>
<dbReference type="eggNOG" id="COG0331">
    <property type="taxonomic scope" value="Bacteria"/>
</dbReference>
<comment type="catalytic activity">
    <reaction evidence="4">
        <text>holo-[ACP] + malonyl-CoA = malonyl-[ACP] + CoA</text>
        <dbReference type="Rhea" id="RHEA:41792"/>
        <dbReference type="Rhea" id="RHEA-COMP:9623"/>
        <dbReference type="Rhea" id="RHEA-COMP:9685"/>
        <dbReference type="ChEBI" id="CHEBI:57287"/>
        <dbReference type="ChEBI" id="CHEBI:57384"/>
        <dbReference type="ChEBI" id="CHEBI:64479"/>
        <dbReference type="ChEBI" id="CHEBI:78449"/>
        <dbReference type="EC" id="2.3.1.39"/>
    </reaction>
</comment>